<dbReference type="InterPro" id="IPR000343">
    <property type="entry name" value="4pyrrol_synth_GluRdtase"/>
</dbReference>
<feature type="domain" description="Glutamyl-tRNA reductase N-terminal" evidence="17">
    <location>
        <begin position="9"/>
        <end position="155"/>
    </location>
</feature>
<evidence type="ECO:0000313" key="18">
    <source>
        <dbReference type="EMBL" id="OKY77208.1"/>
    </source>
</evidence>
<feature type="active site" description="Nucleophile" evidence="8 9">
    <location>
        <position position="49"/>
    </location>
</feature>
<dbReference type="PANTHER" id="PTHR43013">
    <property type="entry name" value="GLUTAMYL-TRNA REDUCTASE"/>
    <property type="match status" value="1"/>
</dbReference>
<dbReference type="InterPro" id="IPR015896">
    <property type="entry name" value="4pyrrol_synth_GluRdtase_dimer"/>
</dbReference>
<evidence type="ECO:0000256" key="6">
    <source>
        <dbReference type="ARBA" id="ARBA00023244"/>
    </source>
</evidence>
<evidence type="ECO:0000256" key="11">
    <source>
        <dbReference type="PIRSR" id="PIRSR000445-3"/>
    </source>
</evidence>
<evidence type="ECO:0000256" key="10">
    <source>
        <dbReference type="PIRSR" id="PIRSR000445-2"/>
    </source>
</evidence>
<evidence type="ECO:0000256" key="1">
    <source>
        <dbReference type="ARBA" id="ARBA00005059"/>
    </source>
</evidence>
<dbReference type="CDD" id="cd05213">
    <property type="entry name" value="NAD_bind_Glutamyl_tRNA_reduct"/>
    <property type="match status" value="1"/>
</dbReference>
<feature type="binding site" evidence="8 10">
    <location>
        <begin position="113"/>
        <end position="115"/>
    </location>
    <ligand>
        <name>substrate</name>
    </ligand>
</feature>
<reference evidence="18" key="1">
    <citation type="submission" date="2016-12" db="EMBL/GenBank/DDBJ databases">
        <title>Discovery of methanogenic haloarchaea.</title>
        <authorList>
            <person name="Sorokin D.Y."/>
            <person name="Makarova K.S."/>
            <person name="Abbas B."/>
            <person name="Ferrer M."/>
            <person name="Golyshin P.N."/>
        </authorList>
    </citation>
    <scope>NUCLEOTIDE SEQUENCE [LARGE SCALE GENOMIC DNA]</scope>
    <source>
        <strain evidence="18">HMET1</strain>
    </source>
</reference>
<dbReference type="InterPro" id="IPR015895">
    <property type="entry name" value="4pyrrol_synth_GluRdtase_N"/>
</dbReference>
<accession>A0A1Q6DS93</accession>
<dbReference type="InterPro" id="IPR036343">
    <property type="entry name" value="GluRdtase_N_sf"/>
</dbReference>
<dbReference type="Gene3D" id="3.40.50.720">
    <property type="entry name" value="NAD(P)-binding Rossmann-like Domain"/>
    <property type="match status" value="1"/>
</dbReference>
<dbReference type="Pfam" id="PF05201">
    <property type="entry name" value="GlutR_N"/>
    <property type="match status" value="1"/>
</dbReference>
<sequence>MVKVLGLLITHKWAELDDLECASLGHTEDVLEDLRSHDVVKECALINTCHRVEVYICPKNYEKGRNFLEDFVFSRTKISEDEFNELTKFYSGERLIEHILRLSSGLESMVIGEDQILGQVKDAYHEGKKKDAIGDYLDLIFEKAINVGKSVRNETEINNGCVSIGSAAVKLAEDLSGELDKKKALVVGAGEMASIVVESLSEKNIDEITIANRTYERARRLSKKVDGNPISFDKFVDHIPKVDMILSATGAPHPILNKEDLIDLDLGKTLIVDISNPRDVEEEVEDIAEIDYHDIDSLRKVTEKNKKKRKREAKKAKEIIDREISNLKKKFKEKEAEDVVAQLHKKANRIRIKERNKAFNKMKVDKKQKQVIDDLSRSIVNKILTDPTRKLKEAAANGDKHILEDVNKIFNLDEEQK</sequence>
<proteinExistence type="inferred from homology"/>
<evidence type="ECO:0000256" key="7">
    <source>
        <dbReference type="ARBA" id="ARBA00047464"/>
    </source>
</evidence>
<dbReference type="PIRSF" id="PIRSF000445">
    <property type="entry name" value="4pyrrol_synth_GluRdtase"/>
    <property type="match status" value="1"/>
</dbReference>
<keyword evidence="4 8" id="KW-0521">NADP</keyword>
<dbReference type="Proteomes" id="UP000185744">
    <property type="component" value="Unassembled WGS sequence"/>
</dbReference>
<dbReference type="InterPro" id="IPR006151">
    <property type="entry name" value="Shikm_DH/Glu-tRNA_Rdtase"/>
</dbReference>
<dbReference type="InterPro" id="IPR036291">
    <property type="entry name" value="NAD(P)-bd_dom_sf"/>
</dbReference>
<evidence type="ECO:0000256" key="4">
    <source>
        <dbReference type="ARBA" id="ARBA00022857"/>
    </source>
</evidence>
<dbReference type="EMBL" id="MSDW01000002">
    <property type="protein sequence ID" value="OKY77208.1"/>
    <property type="molecule type" value="Genomic_DNA"/>
</dbReference>
<organism evidence="18 19">
    <name type="scientific">Methanohalarchaeum thermophilum</name>
    <dbReference type="NCBI Taxonomy" id="1903181"/>
    <lineage>
        <taxon>Archaea</taxon>
        <taxon>Methanobacteriati</taxon>
        <taxon>Methanobacteriota</taxon>
        <taxon>Methanonatronarchaeia</taxon>
        <taxon>Methanonatronarchaeales</taxon>
        <taxon>Methanonatronarchaeaceae</taxon>
        <taxon>Candidatus Methanohalarchaeum</taxon>
    </lineage>
</organism>
<comment type="subunit">
    <text evidence="8">Homodimer.</text>
</comment>
<keyword evidence="14" id="KW-0175">Coiled coil</keyword>
<dbReference type="FunFam" id="3.40.50.720:FF:000031">
    <property type="entry name" value="Glutamyl-tRNA reductase"/>
    <property type="match status" value="1"/>
</dbReference>
<dbReference type="SUPFAM" id="SSF69075">
    <property type="entry name" value="Glutamyl tRNA-reductase dimerization domain"/>
    <property type="match status" value="1"/>
</dbReference>
<evidence type="ECO:0000259" key="17">
    <source>
        <dbReference type="Pfam" id="PF05201"/>
    </source>
</evidence>
<evidence type="ECO:0000256" key="9">
    <source>
        <dbReference type="PIRSR" id="PIRSR000445-1"/>
    </source>
</evidence>
<comment type="catalytic activity">
    <reaction evidence="7 8 13">
        <text>(S)-4-amino-5-oxopentanoate + tRNA(Glu) + NADP(+) = L-glutamyl-tRNA(Glu) + NADPH + H(+)</text>
        <dbReference type="Rhea" id="RHEA:12344"/>
        <dbReference type="Rhea" id="RHEA-COMP:9663"/>
        <dbReference type="Rhea" id="RHEA-COMP:9680"/>
        <dbReference type="ChEBI" id="CHEBI:15378"/>
        <dbReference type="ChEBI" id="CHEBI:57501"/>
        <dbReference type="ChEBI" id="CHEBI:57783"/>
        <dbReference type="ChEBI" id="CHEBI:58349"/>
        <dbReference type="ChEBI" id="CHEBI:78442"/>
        <dbReference type="ChEBI" id="CHEBI:78520"/>
        <dbReference type="EC" id="1.2.1.70"/>
    </reaction>
</comment>
<dbReference type="SUPFAM" id="SSF51735">
    <property type="entry name" value="NAD(P)-binding Rossmann-fold domains"/>
    <property type="match status" value="1"/>
</dbReference>
<name>A0A1Q6DS93_METT1</name>
<evidence type="ECO:0000256" key="2">
    <source>
        <dbReference type="ARBA" id="ARBA00005916"/>
    </source>
</evidence>
<protein>
    <recommendedName>
        <fullName evidence="3 8">Glutamyl-tRNA reductase</fullName>
        <shortName evidence="8">GluTR</shortName>
        <ecNumber evidence="3 8">1.2.1.70</ecNumber>
    </recommendedName>
</protein>
<keyword evidence="19" id="KW-1185">Reference proteome</keyword>
<dbReference type="PROSITE" id="PS00747">
    <property type="entry name" value="GLUTR"/>
    <property type="match status" value="1"/>
</dbReference>
<evidence type="ECO:0000256" key="13">
    <source>
        <dbReference type="RuleBase" id="RU000584"/>
    </source>
</evidence>
<dbReference type="GO" id="GO:0050661">
    <property type="term" value="F:NADP binding"/>
    <property type="evidence" value="ECO:0007669"/>
    <property type="project" value="InterPro"/>
</dbReference>
<dbReference type="Pfam" id="PF01488">
    <property type="entry name" value="Shikimate_DH"/>
    <property type="match status" value="1"/>
</dbReference>
<evidence type="ECO:0000256" key="5">
    <source>
        <dbReference type="ARBA" id="ARBA00023002"/>
    </source>
</evidence>
<feature type="binding site" evidence="8 10">
    <location>
        <begin position="48"/>
        <end position="51"/>
    </location>
    <ligand>
        <name>substrate</name>
    </ligand>
</feature>
<evidence type="ECO:0000256" key="14">
    <source>
        <dbReference type="SAM" id="Coils"/>
    </source>
</evidence>
<comment type="miscellaneous">
    <text evidence="8">During catalysis, the active site Cys acts as a nucleophile attacking the alpha-carbonyl group of tRNA-bound glutamate with the formation of a thioester intermediate between enzyme and glutamate, and the concomitant release of tRNA(Glu). The thioester intermediate is finally reduced by direct hydride transfer from NADPH, to form the product GSA.</text>
</comment>
<dbReference type="Pfam" id="PF00745">
    <property type="entry name" value="GlutR_dimer"/>
    <property type="match status" value="1"/>
</dbReference>
<dbReference type="AlphaFoldDB" id="A0A1Q6DS93"/>
<comment type="similarity">
    <text evidence="2 8 13">Belongs to the glutamyl-tRNA reductase family.</text>
</comment>
<keyword evidence="5 8" id="KW-0560">Oxidoreductase</keyword>
<feature type="coiled-coil region" evidence="14">
    <location>
        <begin position="310"/>
        <end position="337"/>
    </location>
</feature>
<evidence type="ECO:0000313" key="19">
    <source>
        <dbReference type="Proteomes" id="UP000185744"/>
    </source>
</evidence>
<dbReference type="HAMAP" id="MF_00087">
    <property type="entry name" value="Glu_tRNA_reductase"/>
    <property type="match status" value="1"/>
</dbReference>
<dbReference type="FunCoup" id="A0A1Q6DS93">
    <property type="interactions" value="88"/>
</dbReference>
<feature type="binding site" evidence="8 10">
    <location>
        <position position="108"/>
    </location>
    <ligand>
        <name>substrate</name>
    </ligand>
</feature>
<comment type="domain">
    <text evidence="8">Possesses an unusual extended V-shaped dimeric structure with each monomer consisting of three distinct domains arranged along a curved 'spinal' alpha-helix. The N-terminal catalytic domain specifically recognizes the glutamate moiety of the substrate. The second domain is the NADPH-binding domain, and the third C-terminal domain is responsible for dimerization.</text>
</comment>
<dbReference type="GO" id="GO:0019353">
    <property type="term" value="P:protoporphyrinogen IX biosynthetic process from glutamate"/>
    <property type="evidence" value="ECO:0007669"/>
    <property type="project" value="TreeGrafter"/>
</dbReference>
<comment type="function">
    <text evidence="8">Catalyzes the NADPH-dependent reduction of glutamyl-tRNA(Glu) to glutamate 1-semialdehyde (GSA).</text>
</comment>
<dbReference type="GO" id="GO:0008883">
    <property type="term" value="F:glutamyl-tRNA reductase activity"/>
    <property type="evidence" value="ECO:0007669"/>
    <property type="project" value="UniProtKB-UniRule"/>
</dbReference>
<evidence type="ECO:0000256" key="3">
    <source>
        <dbReference type="ARBA" id="ARBA00012970"/>
    </source>
</evidence>
<keyword evidence="6 8" id="KW-0627">Porphyrin biosynthesis</keyword>
<evidence type="ECO:0000256" key="8">
    <source>
        <dbReference type="HAMAP-Rule" id="MF_00087"/>
    </source>
</evidence>
<dbReference type="InterPro" id="IPR018214">
    <property type="entry name" value="GluRdtase_CS"/>
</dbReference>
<evidence type="ECO:0000259" key="15">
    <source>
        <dbReference type="Pfam" id="PF00745"/>
    </source>
</evidence>
<feature type="binding site" evidence="8 11">
    <location>
        <begin position="188"/>
        <end position="193"/>
    </location>
    <ligand>
        <name>NADP(+)</name>
        <dbReference type="ChEBI" id="CHEBI:58349"/>
    </ligand>
</feature>
<comment type="caution">
    <text evidence="18">The sequence shown here is derived from an EMBL/GenBank/DDBJ whole genome shotgun (WGS) entry which is preliminary data.</text>
</comment>
<evidence type="ECO:0000259" key="16">
    <source>
        <dbReference type="Pfam" id="PF01488"/>
    </source>
</evidence>
<dbReference type="EC" id="1.2.1.70" evidence="3 8"/>
<comment type="pathway">
    <text evidence="1 8 13">Porphyrin-containing compound metabolism; protoporphyrin-IX biosynthesis; 5-aminolevulinate from L-glutamyl-tRNA(Glu): step 1/2.</text>
</comment>
<dbReference type="STRING" id="1903181.BTN85_1856"/>
<dbReference type="Gene3D" id="3.30.460.30">
    <property type="entry name" value="Glutamyl-tRNA reductase, N-terminal domain"/>
    <property type="match status" value="1"/>
</dbReference>
<evidence type="ECO:0000256" key="12">
    <source>
        <dbReference type="PIRSR" id="PIRSR000445-4"/>
    </source>
</evidence>
<dbReference type="SUPFAM" id="SSF69742">
    <property type="entry name" value="Glutamyl tRNA-reductase catalytic, N-terminal domain"/>
    <property type="match status" value="1"/>
</dbReference>
<feature type="domain" description="Quinate/shikimate 5-dehydrogenase/glutamyl-tRNA reductase" evidence="16">
    <location>
        <begin position="171"/>
        <end position="301"/>
    </location>
</feature>
<dbReference type="UniPathway" id="UPA00251">
    <property type="reaction ID" value="UER00316"/>
</dbReference>
<feature type="site" description="Important for activity" evidence="8 12">
    <location>
        <position position="98"/>
    </location>
</feature>
<dbReference type="InterPro" id="IPR036453">
    <property type="entry name" value="GluRdtase_dimer_dom_sf"/>
</dbReference>
<dbReference type="NCBIfam" id="TIGR01035">
    <property type="entry name" value="hemA"/>
    <property type="match status" value="1"/>
</dbReference>
<gene>
    <name evidence="8" type="primary">hemA</name>
    <name evidence="18" type="ORF">BTN85_1856</name>
</gene>
<feature type="domain" description="Tetrapyrrole biosynthesis glutamyl-tRNA reductase dimerisation" evidence="15">
    <location>
        <begin position="315"/>
        <end position="412"/>
    </location>
</feature>
<dbReference type="FunFam" id="3.30.460.30:FF:000001">
    <property type="entry name" value="Glutamyl-tRNA reductase"/>
    <property type="match status" value="1"/>
</dbReference>
<dbReference type="InParanoid" id="A0A1Q6DS93"/>
<dbReference type="PANTHER" id="PTHR43013:SF1">
    <property type="entry name" value="GLUTAMYL-TRNA REDUCTASE"/>
    <property type="match status" value="1"/>
</dbReference>
<feature type="binding site" evidence="8 10">
    <location>
        <position position="119"/>
    </location>
    <ligand>
        <name>substrate</name>
    </ligand>
</feature>